<organism evidence="1 2">
    <name type="scientific">Embleya hyalina</name>
    <dbReference type="NCBI Taxonomy" id="516124"/>
    <lineage>
        <taxon>Bacteria</taxon>
        <taxon>Bacillati</taxon>
        <taxon>Actinomycetota</taxon>
        <taxon>Actinomycetes</taxon>
        <taxon>Kitasatosporales</taxon>
        <taxon>Streptomycetaceae</taxon>
        <taxon>Embleya</taxon>
    </lineage>
</organism>
<name>A0A401YGJ7_9ACTN</name>
<reference evidence="1 2" key="1">
    <citation type="submission" date="2018-12" db="EMBL/GenBank/DDBJ databases">
        <title>Draft genome sequence of Embleya hyalina NBRC 13850T.</title>
        <authorList>
            <person name="Komaki H."/>
            <person name="Hosoyama A."/>
            <person name="Kimura A."/>
            <person name="Ichikawa N."/>
            <person name="Tamura T."/>
        </authorList>
    </citation>
    <scope>NUCLEOTIDE SEQUENCE [LARGE SCALE GENOMIC DNA]</scope>
    <source>
        <strain evidence="1 2">NBRC 13850</strain>
    </source>
</reference>
<evidence type="ECO:0000313" key="1">
    <source>
        <dbReference type="EMBL" id="GCD93732.1"/>
    </source>
</evidence>
<dbReference type="InterPro" id="IPR010985">
    <property type="entry name" value="Ribbon_hlx_hlx"/>
</dbReference>
<keyword evidence="2" id="KW-1185">Reference proteome</keyword>
<dbReference type="OrthoDB" id="5193907at2"/>
<proteinExistence type="predicted"/>
<dbReference type="EMBL" id="BIFH01000014">
    <property type="protein sequence ID" value="GCD93732.1"/>
    <property type="molecule type" value="Genomic_DNA"/>
</dbReference>
<sequence>MDVSPFVDRFGREFAALARTDSGDAVVPEARLLEPVIRRMLFDALAAAADEINREFAPGAVEIRLREGEPYFVVLPRAPETAPEAGANGATARADVRVSRHLRESVERAAGREGRSVEDWLEQVLFAAVRHEHIPRAADRRGKRARQRYTAWAR</sequence>
<dbReference type="Proteomes" id="UP000286931">
    <property type="component" value="Unassembled WGS sequence"/>
</dbReference>
<gene>
    <name evidence="1" type="ORF">EHYA_01380</name>
</gene>
<dbReference type="RefSeq" id="WP_126635976.1">
    <property type="nucleotide sequence ID" value="NZ_BIFH01000014.1"/>
</dbReference>
<dbReference type="SUPFAM" id="SSF47598">
    <property type="entry name" value="Ribbon-helix-helix"/>
    <property type="match status" value="1"/>
</dbReference>
<accession>A0A401YGJ7</accession>
<evidence type="ECO:0000313" key="2">
    <source>
        <dbReference type="Proteomes" id="UP000286931"/>
    </source>
</evidence>
<dbReference type="AlphaFoldDB" id="A0A401YGJ7"/>
<comment type="caution">
    <text evidence="1">The sequence shown here is derived from an EMBL/GenBank/DDBJ whole genome shotgun (WGS) entry which is preliminary data.</text>
</comment>
<protein>
    <submittedName>
        <fullName evidence="1">Uncharacterized protein</fullName>
    </submittedName>
</protein>
<dbReference type="GO" id="GO:0006355">
    <property type="term" value="P:regulation of DNA-templated transcription"/>
    <property type="evidence" value="ECO:0007669"/>
    <property type="project" value="InterPro"/>
</dbReference>